<protein>
    <submittedName>
        <fullName evidence="1">Uncharacterized protein</fullName>
    </submittedName>
</protein>
<dbReference type="STRING" id="1449976.KALB_5191"/>
<reference evidence="1 2" key="1">
    <citation type="journal article" date="2014" name="BMC Genomics">
        <title>Complete genome sequence of producer of the glycopeptide antibiotic Aculeximycin Kutzneria albida DSM 43870T, a representative of minor genus of Pseudonocardiaceae.</title>
        <authorList>
            <person name="Rebets Y."/>
            <person name="Tokovenko B."/>
            <person name="Lushchyk I."/>
            <person name="Ruckert C."/>
            <person name="Zaburannyi N."/>
            <person name="Bechthold A."/>
            <person name="Kalinowski J."/>
            <person name="Luzhetskyy A."/>
        </authorList>
    </citation>
    <scope>NUCLEOTIDE SEQUENCE [LARGE SCALE GENOMIC DNA]</scope>
    <source>
        <strain evidence="1">DSM 43870</strain>
    </source>
</reference>
<keyword evidence="2" id="KW-1185">Reference proteome</keyword>
<sequence length="123" mass="13150">MWAAFVTAGKTSNWQDPQLSHFATSVALTTLTRSLFADHDAGLVTVGEPVLNPHVASVDPPNGPKKVVITDCGDSAHWLRHRADNGQLADTPGGRRLINAVVEKQPDGAWRVSDFGVHNVGTC</sequence>
<dbReference type="eggNOG" id="ENOG50336WP">
    <property type="taxonomic scope" value="Bacteria"/>
</dbReference>
<accession>W5WBK3</accession>
<evidence type="ECO:0000313" key="2">
    <source>
        <dbReference type="Proteomes" id="UP000019225"/>
    </source>
</evidence>
<dbReference type="EMBL" id="CP007155">
    <property type="protein sequence ID" value="AHH98553.1"/>
    <property type="molecule type" value="Genomic_DNA"/>
</dbReference>
<gene>
    <name evidence="1" type="ORF">KALB_5191</name>
</gene>
<name>W5WBK3_9PSEU</name>
<proteinExistence type="predicted"/>
<evidence type="ECO:0000313" key="1">
    <source>
        <dbReference type="EMBL" id="AHH98553.1"/>
    </source>
</evidence>
<dbReference type="HOGENOM" id="CLU_121813_1_0_11"/>
<dbReference type="OrthoDB" id="3621142at2"/>
<dbReference type="KEGG" id="kal:KALB_5191"/>
<organism evidence="1 2">
    <name type="scientific">Kutzneria albida DSM 43870</name>
    <dbReference type="NCBI Taxonomy" id="1449976"/>
    <lineage>
        <taxon>Bacteria</taxon>
        <taxon>Bacillati</taxon>
        <taxon>Actinomycetota</taxon>
        <taxon>Actinomycetes</taxon>
        <taxon>Pseudonocardiales</taxon>
        <taxon>Pseudonocardiaceae</taxon>
        <taxon>Kutzneria</taxon>
    </lineage>
</organism>
<dbReference type="Proteomes" id="UP000019225">
    <property type="component" value="Chromosome"/>
</dbReference>
<dbReference type="AlphaFoldDB" id="W5WBK3"/>